<name>A0A0D0AIT8_9AGAM</name>
<evidence type="ECO:0000313" key="1">
    <source>
        <dbReference type="EMBL" id="KIK31898.1"/>
    </source>
</evidence>
<sequence length="143" mass="16287">MFYQWHLDPSRFNSCYIDSVVPTPEDGLAANKSYTSSGSLTEIQIWNVTTLAEGIMNLSWNTRTRRIALMGTIAFLPENEKIEQLRFEDGWQSQLPTRFWCGEKATVSIEVACDGCELKFEQLFSIPPLGECGCVEHRFEVPD</sequence>
<gene>
    <name evidence="1" type="ORF">CY34DRAFT_814473</name>
</gene>
<proteinExistence type="predicted"/>
<organism evidence="1 2">
    <name type="scientific">Suillus luteus UH-Slu-Lm8-n1</name>
    <dbReference type="NCBI Taxonomy" id="930992"/>
    <lineage>
        <taxon>Eukaryota</taxon>
        <taxon>Fungi</taxon>
        <taxon>Dikarya</taxon>
        <taxon>Basidiomycota</taxon>
        <taxon>Agaricomycotina</taxon>
        <taxon>Agaricomycetes</taxon>
        <taxon>Agaricomycetidae</taxon>
        <taxon>Boletales</taxon>
        <taxon>Suillineae</taxon>
        <taxon>Suillaceae</taxon>
        <taxon>Suillus</taxon>
    </lineage>
</organism>
<dbReference type="HOGENOM" id="CLU_1807500_0_0_1"/>
<dbReference type="Proteomes" id="UP000054485">
    <property type="component" value="Unassembled WGS sequence"/>
</dbReference>
<protein>
    <submittedName>
        <fullName evidence="1">Unplaced genomic scaffold CY34scaffold_1419, whole genome shotgun sequence</fullName>
    </submittedName>
</protein>
<reference evidence="2" key="2">
    <citation type="submission" date="2015-01" db="EMBL/GenBank/DDBJ databases">
        <title>Evolutionary Origins and Diversification of the Mycorrhizal Mutualists.</title>
        <authorList>
            <consortium name="DOE Joint Genome Institute"/>
            <consortium name="Mycorrhizal Genomics Consortium"/>
            <person name="Kohler A."/>
            <person name="Kuo A."/>
            <person name="Nagy L.G."/>
            <person name="Floudas D."/>
            <person name="Copeland A."/>
            <person name="Barry K.W."/>
            <person name="Cichocki N."/>
            <person name="Veneault-Fourrey C."/>
            <person name="LaButti K."/>
            <person name="Lindquist E.A."/>
            <person name="Lipzen A."/>
            <person name="Lundell T."/>
            <person name="Morin E."/>
            <person name="Murat C."/>
            <person name="Riley R."/>
            <person name="Ohm R."/>
            <person name="Sun H."/>
            <person name="Tunlid A."/>
            <person name="Henrissat B."/>
            <person name="Grigoriev I.V."/>
            <person name="Hibbett D.S."/>
            <person name="Martin F."/>
        </authorList>
    </citation>
    <scope>NUCLEOTIDE SEQUENCE [LARGE SCALE GENOMIC DNA]</scope>
    <source>
        <strain evidence="2">UH-Slu-Lm8-n1</strain>
    </source>
</reference>
<evidence type="ECO:0000313" key="2">
    <source>
        <dbReference type="Proteomes" id="UP000054485"/>
    </source>
</evidence>
<dbReference type="InParanoid" id="A0A0D0AIT8"/>
<reference evidence="1 2" key="1">
    <citation type="submission" date="2014-04" db="EMBL/GenBank/DDBJ databases">
        <authorList>
            <consortium name="DOE Joint Genome Institute"/>
            <person name="Kuo A."/>
            <person name="Ruytinx J."/>
            <person name="Rineau F."/>
            <person name="Colpaert J."/>
            <person name="Kohler A."/>
            <person name="Nagy L.G."/>
            <person name="Floudas D."/>
            <person name="Copeland A."/>
            <person name="Barry K.W."/>
            <person name="Cichocki N."/>
            <person name="Veneault-Fourrey C."/>
            <person name="LaButti K."/>
            <person name="Lindquist E.A."/>
            <person name="Lipzen A."/>
            <person name="Lundell T."/>
            <person name="Morin E."/>
            <person name="Murat C."/>
            <person name="Sun H."/>
            <person name="Tunlid A."/>
            <person name="Henrissat B."/>
            <person name="Grigoriev I.V."/>
            <person name="Hibbett D.S."/>
            <person name="Martin F."/>
            <person name="Nordberg H.P."/>
            <person name="Cantor M.N."/>
            <person name="Hua S.X."/>
        </authorList>
    </citation>
    <scope>NUCLEOTIDE SEQUENCE [LARGE SCALE GENOMIC DNA]</scope>
    <source>
        <strain evidence="1 2">UH-Slu-Lm8-n1</strain>
    </source>
</reference>
<keyword evidence="2" id="KW-1185">Reference proteome</keyword>
<dbReference type="AlphaFoldDB" id="A0A0D0AIT8"/>
<dbReference type="EMBL" id="KN836550">
    <property type="protein sequence ID" value="KIK31898.1"/>
    <property type="molecule type" value="Genomic_DNA"/>
</dbReference>
<accession>A0A0D0AIT8</accession>
<dbReference type="OrthoDB" id="8300214at2759"/>